<evidence type="ECO:0000313" key="4">
    <source>
        <dbReference type="Proteomes" id="UP001152759"/>
    </source>
</evidence>
<dbReference type="SMART" id="SM00408">
    <property type="entry name" value="IGc2"/>
    <property type="match status" value="2"/>
</dbReference>
<dbReference type="PANTHER" id="PTHR23279">
    <property type="entry name" value="DEFECTIVE PROBOSCIS EXTENSION RESPONSE DPR -RELATED"/>
    <property type="match status" value="1"/>
</dbReference>
<dbReference type="PROSITE" id="PS50835">
    <property type="entry name" value="IG_LIKE"/>
    <property type="match status" value="2"/>
</dbReference>
<dbReference type="SUPFAM" id="SSF48726">
    <property type="entry name" value="Immunoglobulin"/>
    <property type="match status" value="2"/>
</dbReference>
<reference evidence="3" key="1">
    <citation type="submission" date="2021-12" db="EMBL/GenBank/DDBJ databases">
        <authorList>
            <person name="King R."/>
        </authorList>
    </citation>
    <scope>NUCLEOTIDE SEQUENCE</scope>
</reference>
<dbReference type="PANTHER" id="PTHR23279:SF12">
    <property type="entry name" value="DEFECTIVE PROBOSCIS EXTENSION RESPONSE 14, ISOFORM A-RELATED"/>
    <property type="match status" value="1"/>
</dbReference>
<feature type="domain" description="Ig-like" evidence="2">
    <location>
        <begin position="172"/>
        <end position="270"/>
    </location>
</feature>
<dbReference type="AlphaFoldDB" id="A0A9P0AB97"/>
<dbReference type="Gene3D" id="2.60.40.10">
    <property type="entry name" value="Immunoglobulins"/>
    <property type="match status" value="2"/>
</dbReference>
<keyword evidence="1" id="KW-0732">Signal</keyword>
<dbReference type="InterPro" id="IPR007110">
    <property type="entry name" value="Ig-like_dom"/>
</dbReference>
<dbReference type="KEGG" id="btab:109032891"/>
<dbReference type="GO" id="GO:0050808">
    <property type="term" value="P:synapse organization"/>
    <property type="evidence" value="ECO:0007669"/>
    <property type="project" value="TreeGrafter"/>
</dbReference>
<accession>A0A9P0AB97</accession>
<name>A0A9P0AB97_BEMTA</name>
<dbReference type="InterPro" id="IPR013783">
    <property type="entry name" value="Ig-like_fold"/>
</dbReference>
<evidence type="ECO:0000256" key="1">
    <source>
        <dbReference type="SAM" id="SignalP"/>
    </source>
</evidence>
<feature type="signal peptide" evidence="1">
    <location>
        <begin position="1"/>
        <end position="19"/>
    </location>
</feature>
<evidence type="ECO:0000313" key="3">
    <source>
        <dbReference type="EMBL" id="CAH0388061.1"/>
    </source>
</evidence>
<dbReference type="GO" id="GO:0032589">
    <property type="term" value="C:neuron projection membrane"/>
    <property type="evidence" value="ECO:0007669"/>
    <property type="project" value="TreeGrafter"/>
</dbReference>
<dbReference type="Pfam" id="PF13927">
    <property type="entry name" value="Ig_3"/>
    <property type="match status" value="1"/>
</dbReference>
<dbReference type="Pfam" id="PF07686">
    <property type="entry name" value="V-set"/>
    <property type="match status" value="1"/>
</dbReference>
<dbReference type="InterPro" id="IPR003599">
    <property type="entry name" value="Ig_sub"/>
</dbReference>
<keyword evidence="4" id="KW-1185">Reference proteome</keyword>
<gene>
    <name evidence="3" type="ORF">BEMITA_LOCUS7005</name>
</gene>
<dbReference type="OrthoDB" id="6354602at2759"/>
<dbReference type="InterPro" id="IPR037448">
    <property type="entry name" value="Zig-8"/>
</dbReference>
<dbReference type="EMBL" id="OU963865">
    <property type="protein sequence ID" value="CAH0388061.1"/>
    <property type="molecule type" value="Genomic_DNA"/>
</dbReference>
<dbReference type="InterPro" id="IPR036179">
    <property type="entry name" value="Ig-like_dom_sf"/>
</dbReference>
<organism evidence="3 4">
    <name type="scientific">Bemisia tabaci</name>
    <name type="common">Sweetpotato whitefly</name>
    <name type="synonym">Aleurodes tabaci</name>
    <dbReference type="NCBI Taxonomy" id="7038"/>
    <lineage>
        <taxon>Eukaryota</taxon>
        <taxon>Metazoa</taxon>
        <taxon>Ecdysozoa</taxon>
        <taxon>Arthropoda</taxon>
        <taxon>Hexapoda</taxon>
        <taxon>Insecta</taxon>
        <taxon>Pterygota</taxon>
        <taxon>Neoptera</taxon>
        <taxon>Paraneoptera</taxon>
        <taxon>Hemiptera</taxon>
        <taxon>Sternorrhyncha</taxon>
        <taxon>Aleyrodoidea</taxon>
        <taxon>Aleyrodidae</taxon>
        <taxon>Aleyrodinae</taxon>
        <taxon>Bemisia</taxon>
    </lineage>
</organism>
<protein>
    <recommendedName>
        <fullName evidence="2">Ig-like domain-containing protein</fullName>
    </recommendedName>
</protein>
<proteinExistence type="predicted"/>
<dbReference type="SMART" id="SM00409">
    <property type="entry name" value="IG"/>
    <property type="match status" value="2"/>
</dbReference>
<evidence type="ECO:0000259" key="2">
    <source>
        <dbReference type="PROSITE" id="PS50835"/>
    </source>
</evidence>
<feature type="chain" id="PRO_5040161083" description="Ig-like domain-containing protein" evidence="1">
    <location>
        <begin position="20"/>
        <end position="310"/>
    </location>
</feature>
<dbReference type="InterPro" id="IPR003598">
    <property type="entry name" value="Ig_sub2"/>
</dbReference>
<dbReference type="Proteomes" id="UP001152759">
    <property type="component" value="Chromosome 4"/>
</dbReference>
<dbReference type="InterPro" id="IPR013106">
    <property type="entry name" value="Ig_V-set"/>
</dbReference>
<feature type="domain" description="Ig-like" evidence="2">
    <location>
        <begin position="57"/>
        <end position="156"/>
    </location>
</feature>
<sequence>MMGIFLLLLVICRCLKVYCSLYSDIDVYGNSGVNMNQLEKESTTKGVPSAMDPHEVPPYFEDPVGFTNLTTQLGASVLLQCRINHLSPKNKVSWLRRRGNQLTLVTFGREVYIADGRYELSLNIPSDLSNKGPAEWGLRICNIQQDDEGHYECQLSTHPPLVYTVFLHVIVPELEIADERGKPINNKFYQAESTIELKCSIAKVPHPSQFIVWKHNTRILNYDTTRGGISVKTDLLPDGAKSRLYIANAKTADSGNYSCSLANVAETSVFVHVLNGETPAAMQHGACSSNYGISTITRSLILVWCLLTYR</sequence>